<protein>
    <submittedName>
        <fullName evidence="2">General secretion pathway protein A</fullName>
    </submittedName>
</protein>
<evidence type="ECO:0000313" key="2">
    <source>
        <dbReference type="EMBL" id="RMA81319.1"/>
    </source>
</evidence>
<accession>A0A3M0ACI4</accession>
<comment type="caution">
    <text evidence="2">The sequence shown here is derived from an EMBL/GenBank/DDBJ whole genome shotgun (WGS) entry which is preliminary data.</text>
</comment>
<dbReference type="CDD" id="cd00009">
    <property type="entry name" value="AAA"/>
    <property type="match status" value="1"/>
</dbReference>
<dbReference type="PANTHER" id="PTHR35894">
    <property type="entry name" value="GENERAL SECRETION PATHWAY PROTEIN A-RELATED"/>
    <property type="match status" value="1"/>
</dbReference>
<dbReference type="InterPro" id="IPR049945">
    <property type="entry name" value="AAA_22"/>
</dbReference>
<reference evidence="2 3" key="1">
    <citation type="submission" date="2018-10" db="EMBL/GenBank/DDBJ databases">
        <title>Genomic Encyclopedia of Type Strains, Phase IV (KMG-IV): sequencing the most valuable type-strain genomes for metagenomic binning, comparative biology and taxonomic classification.</title>
        <authorList>
            <person name="Goeker M."/>
        </authorList>
    </citation>
    <scope>NUCLEOTIDE SEQUENCE [LARGE SCALE GENOMIC DNA]</scope>
    <source>
        <strain evidence="2 3">DSM 25080</strain>
    </source>
</reference>
<sequence length="497" mass="55743">MMNEEPELKDIICQYFGFTKIPFSISPDPSLLYWSHLHREALANLELSIAGGSGLVLFSGEVGTGKTTIIRRLVSDAKHAVEYGIILNPLLNDEELMVEICREFAVTIPESDGSSLKSRCFNALRDQLIENFSQQKKTVLIIDEAQHLSFNALEQLRLLTNIETDSQKLLLIIFVGQPELRQLIQQPKLRQLAQRITYRPHLRALDKKQCREYVYCRLQTVGVTAPSDIIPKRLNSLVHRLSGGVPRAINSLLERSLLIAYGEGRRRVHKQDVLEAAANVADWDVAPDPPKVSRGGLVASLGVMLLALVAGWFGWQFTTSDGVSKSEAVELMQRSMDVYRGENRCEYIVLPQRCDEGELAPTTLAFFEAPIIAETIAGEFLVLGDGDQQRRQLISDDGAKSILRTSIVAELSGRYLLIWQADGVSKLPVTVHSSEYDIRHLATMFAKVDHQERPLTEGDFNTALKQRIILFQQQHGLPTTGEMDALSYFYLQAEAEQ</sequence>
<dbReference type="InterPro" id="IPR027417">
    <property type="entry name" value="P-loop_NTPase"/>
</dbReference>
<dbReference type="SUPFAM" id="SSF47090">
    <property type="entry name" value="PGBD-like"/>
    <property type="match status" value="1"/>
</dbReference>
<dbReference type="PANTHER" id="PTHR35894:SF1">
    <property type="entry name" value="PHOSPHORIBULOKINASE _ URIDINE KINASE FAMILY"/>
    <property type="match status" value="1"/>
</dbReference>
<evidence type="ECO:0000313" key="3">
    <source>
        <dbReference type="Proteomes" id="UP000267187"/>
    </source>
</evidence>
<name>A0A3M0ACI4_9GAMM</name>
<dbReference type="OrthoDB" id="9780149at2"/>
<dbReference type="Proteomes" id="UP000267187">
    <property type="component" value="Unassembled WGS sequence"/>
</dbReference>
<dbReference type="InterPro" id="IPR036365">
    <property type="entry name" value="PGBD-like_sf"/>
</dbReference>
<dbReference type="RefSeq" id="WP_121876466.1">
    <property type="nucleotide sequence ID" value="NZ_REFJ01000002.1"/>
</dbReference>
<organism evidence="2 3">
    <name type="scientific">Umboniibacter marinipuniceus</name>
    <dbReference type="NCBI Taxonomy" id="569599"/>
    <lineage>
        <taxon>Bacteria</taxon>
        <taxon>Pseudomonadati</taxon>
        <taxon>Pseudomonadota</taxon>
        <taxon>Gammaproteobacteria</taxon>
        <taxon>Cellvibrionales</taxon>
        <taxon>Cellvibrionaceae</taxon>
        <taxon>Umboniibacter</taxon>
    </lineage>
</organism>
<dbReference type="GO" id="GO:0016887">
    <property type="term" value="F:ATP hydrolysis activity"/>
    <property type="evidence" value="ECO:0007669"/>
    <property type="project" value="InterPro"/>
</dbReference>
<dbReference type="EMBL" id="REFJ01000002">
    <property type="protein sequence ID" value="RMA81319.1"/>
    <property type="molecule type" value="Genomic_DNA"/>
</dbReference>
<evidence type="ECO:0000259" key="1">
    <source>
        <dbReference type="Pfam" id="PF13401"/>
    </source>
</evidence>
<dbReference type="Pfam" id="PF13401">
    <property type="entry name" value="AAA_22"/>
    <property type="match status" value="1"/>
</dbReference>
<feature type="domain" description="ORC1/DEAH AAA+ ATPase" evidence="1">
    <location>
        <begin position="52"/>
        <end position="183"/>
    </location>
</feature>
<proteinExistence type="predicted"/>
<dbReference type="SUPFAM" id="SSF52540">
    <property type="entry name" value="P-loop containing nucleoside triphosphate hydrolases"/>
    <property type="match status" value="1"/>
</dbReference>
<gene>
    <name evidence="2" type="ORF">DFR27_1136</name>
</gene>
<dbReference type="Gene3D" id="3.40.50.300">
    <property type="entry name" value="P-loop containing nucleotide triphosphate hydrolases"/>
    <property type="match status" value="1"/>
</dbReference>
<keyword evidence="3" id="KW-1185">Reference proteome</keyword>
<dbReference type="InterPro" id="IPR052026">
    <property type="entry name" value="ExeA_AAA_ATPase_DNA-bind"/>
</dbReference>
<dbReference type="AlphaFoldDB" id="A0A3M0ACI4"/>